<accession>F4L6R7</accession>
<dbReference type="AlphaFoldDB" id="F4L6R7"/>
<keyword evidence="3" id="KW-1185">Reference proteome</keyword>
<dbReference type="OrthoDB" id="1090375at2"/>
<dbReference type="EMBL" id="CP002691">
    <property type="protein sequence ID" value="AEE50898.1"/>
    <property type="molecule type" value="Genomic_DNA"/>
</dbReference>
<evidence type="ECO:0000313" key="2">
    <source>
        <dbReference type="EMBL" id="AEE50898.1"/>
    </source>
</evidence>
<dbReference type="Proteomes" id="UP000008461">
    <property type="component" value="Chromosome"/>
</dbReference>
<reference key="2">
    <citation type="submission" date="2011-04" db="EMBL/GenBank/DDBJ databases">
        <title>Complete sequence of chromosome of Haliscomenobacter hydrossis DSM 1100.</title>
        <authorList>
            <consortium name="US DOE Joint Genome Institute (JGI-PGF)"/>
            <person name="Lucas S."/>
            <person name="Han J."/>
            <person name="Lapidus A."/>
            <person name="Bruce D."/>
            <person name="Goodwin L."/>
            <person name="Pitluck S."/>
            <person name="Peters L."/>
            <person name="Kyrpides N."/>
            <person name="Mavromatis K."/>
            <person name="Ivanova N."/>
            <person name="Ovchinnikova G."/>
            <person name="Pagani I."/>
            <person name="Daligault H."/>
            <person name="Detter J.C."/>
            <person name="Han C."/>
            <person name="Land M."/>
            <person name="Hauser L."/>
            <person name="Markowitz V."/>
            <person name="Cheng J.-F."/>
            <person name="Hugenholtz P."/>
            <person name="Woyke T."/>
            <person name="Wu D."/>
            <person name="Verbarg S."/>
            <person name="Frueling A."/>
            <person name="Brambilla E."/>
            <person name="Klenk H.-P."/>
            <person name="Eisen J.A."/>
        </authorList>
    </citation>
    <scope>NUCLEOTIDE SEQUENCE</scope>
    <source>
        <strain>DSM 1100</strain>
    </source>
</reference>
<dbReference type="HOGENOM" id="CLU_1164592_0_0_10"/>
<dbReference type="KEGG" id="hhy:Halhy_3035"/>
<reference evidence="2 3" key="1">
    <citation type="journal article" date="2011" name="Stand. Genomic Sci.">
        <title>Complete genome sequence of Haliscomenobacter hydrossis type strain (O).</title>
        <authorList>
            <consortium name="US DOE Joint Genome Institute (JGI-PGF)"/>
            <person name="Daligault H."/>
            <person name="Lapidus A."/>
            <person name="Zeytun A."/>
            <person name="Nolan M."/>
            <person name="Lucas S."/>
            <person name="Del Rio T.G."/>
            <person name="Tice H."/>
            <person name="Cheng J.F."/>
            <person name="Tapia R."/>
            <person name="Han C."/>
            <person name="Goodwin L."/>
            <person name="Pitluck S."/>
            <person name="Liolios K."/>
            <person name="Pagani I."/>
            <person name="Ivanova N."/>
            <person name="Huntemann M."/>
            <person name="Mavromatis K."/>
            <person name="Mikhailova N."/>
            <person name="Pati A."/>
            <person name="Chen A."/>
            <person name="Palaniappan K."/>
            <person name="Land M."/>
            <person name="Hauser L."/>
            <person name="Brambilla E.M."/>
            <person name="Rohde M."/>
            <person name="Verbarg S."/>
            <person name="Goker M."/>
            <person name="Bristow J."/>
            <person name="Eisen J.A."/>
            <person name="Markowitz V."/>
            <person name="Hugenholtz P."/>
            <person name="Kyrpides N.C."/>
            <person name="Klenk H.P."/>
            <person name="Woyke T."/>
        </authorList>
    </citation>
    <scope>NUCLEOTIDE SEQUENCE [LARGE SCALE GENOMIC DNA]</scope>
    <source>
        <strain evidence="3">ATCC 27775 / DSM 1100 / LMG 10767 / O</strain>
    </source>
</reference>
<evidence type="ECO:0000256" key="1">
    <source>
        <dbReference type="SAM" id="SignalP"/>
    </source>
</evidence>
<protein>
    <submittedName>
        <fullName evidence="2">Uncharacterized protein</fullName>
    </submittedName>
</protein>
<organism evidence="2 3">
    <name type="scientific">Haliscomenobacter hydrossis (strain ATCC 27775 / DSM 1100 / LMG 10767 / O)</name>
    <dbReference type="NCBI Taxonomy" id="760192"/>
    <lineage>
        <taxon>Bacteria</taxon>
        <taxon>Pseudomonadati</taxon>
        <taxon>Bacteroidota</taxon>
        <taxon>Saprospiria</taxon>
        <taxon>Saprospirales</taxon>
        <taxon>Haliscomenobacteraceae</taxon>
        <taxon>Haliscomenobacter</taxon>
    </lineage>
</organism>
<sequence>MWKTPKKPGIVIKRTMLALLFFPLHVYAQETTMAFSLKPYYAIVDTTEKDIYDRTVKVRWLNSTIEILAPASEQNQKAAREKLKQLFEKKGMPFDSVGHEAMSRSFAQNCHSFALEQYFNSKKIEDGVLFTPSTRLFDKEIEKILSESFTLIRKFTKKEFIKAQKELPQGILLVFRNQSNSPFHSVFYNNGFYSKNGAFGARIFPEVKPILKSYFDTAFIEAYAIDQTKFEYFKTIRP</sequence>
<dbReference type="STRING" id="760192.Halhy_3035"/>
<dbReference type="RefSeq" id="WP_013765441.1">
    <property type="nucleotide sequence ID" value="NC_015510.1"/>
</dbReference>
<name>F4L6R7_HALH1</name>
<feature type="signal peptide" evidence="1">
    <location>
        <begin position="1"/>
        <end position="28"/>
    </location>
</feature>
<proteinExistence type="predicted"/>
<feature type="chain" id="PRO_5003317623" evidence="1">
    <location>
        <begin position="29"/>
        <end position="238"/>
    </location>
</feature>
<evidence type="ECO:0000313" key="3">
    <source>
        <dbReference type="Proteomes" id="UP000008461"/>
    </source>
</evidence>
<keyword evidence="1" id="KW-0732">Signal</keyword>
<gene>
    <name evidence="2" type="ordered locus">Halhy_3035</name>
</gene>